<dbReference type="Proteomes" id="UP001144372">
    <property type="component" value="Unassembled WGS sequence"/>
</dbReference>
<dbReference type="Gene3D" id="2.30.30.40">
    <property type="entry name" value="SH3 Domains"/>
    <property type="match status" value="1"/>
</dbReference>
<evidence type="ECO:0000313" key="3">
    <source>
        <dbReference type="Proteomes" id="UP001144372"/>
    </source>
</evidence>
<name>A0A9W6FRZ0_9BACT</name>
<comment type="caution">
    <text evidence="2">The sequence shown here is derived from an EMBL/GenBank/DDBJ whole genome shotgun (WGS) entry which is preliminary data.</text>
</comment>
<dbReference type="RefSeq" id="WP_281793310.1">
    <property type="nucleotide sequence ID" value="NZ_BSDR01000001.1"/>
</dbReference>
<protein>
    <recommendedName>
        <fullName evidence="4">SH3 domain-containing protein</fullName>
    </recommendedName>
</protein>
<feature type="region of interest" description="Disordered" evidence="1">
    <location>
        <begin position="356"/>
        <end position="380"/>
    </location>
</feature>
<evidence type="ECO:0000313" key="2">
    <source>
        <dbReference type="EMBL" id="GLI34037.1"/>
    </source>
</evidence>
<accession>A0A9W6FRZ0</accession>
<keyword evidence="3" id="KW-1185">Reference proteome</keyword>
<sequence length="569" mass="62883">MPNADAIRWFKSQFQSKIEAAVQDTPFTLDMLTAIACQETGYIWNILRKQLEPPEVLALCVGDTLDADKGRRAFPRTKADLIAKPNGREMFDIARKALLDLAKYIPAFQGAASNPNKFCHGFGIFQYDLQFFLVDPDYFLQKRYADFGVCLAKAIEELKSKLKKLGWQGKATLTDYEMTAVAIAYNTGRFTPSKGLKQGYFDGHKYYGESVFDFIRLSKTVTVDTVSPAPFAAPEPGTAPVPPPTPVTATGKLYVVDVLETLLNVRREPVIPPSNTTANVVAKLPDGHLIRTVTNKKENGFLEVETSLNGALIHGYVFAEYLKPAPGAAEVPVAAPAPISPDTGVTAVYMPRKPGSVTKRTAPASAHSLNESGQPGRKGDTAEMRRAELATIIDWLAVDNPTHKRYQPQRGLTFCNIYAHDYCFLAGCYLPRVWWTSAAVEALAQGKAVEPLYGKTIDEQRANDLFRWLRDFGLRFGWRQTGTLSKLQLEVNQGAVGLIVARRKNDGLSGHIVAVVPETESHSARRSADGEVIAPLQSQAGTTNFRYGTGKRDWWKDVTFAEFAFWLHA</sequence>
<gene>
    <name evidence="2" type="ORF">DAMNIGENAA_14700</name>
</gene>
<evidence type="ECO:0000256" key="1">
    <source>
        <dbReference type="SAM" id="MobiDB-lite"/>
    </source>
</evidence>
<reference evidence="2" key="1">
    <citation type="submission" date="2022-12" db="EMBL/GenBank/DDBJ databases">
        <title>Reference genome sequencing for broad-spectrum identification of bacterial and archaeal isolates by mass spectrometry.</title>
        <authorList>
            <person name="Sekiguchi Y."/>
            <person name="Tourlousse D.M."/>
        </authorList>
    </citation>
    <scope>NUCLEOTIDE SEQUENCE</scope>
    <source>
        <strain evidence="2">ASRB1</strain>
    </source>
</reference>
<dbReference type="Gene3D" id="3.90.1720.10">
    <property type="entry name" value="endopeptidase domain like (from Nostoc punctiforme)"/>
    <property type="match status" value="1"/>
</dbReference>
<evidence type="ECO:0008006" key="4">
    <source>
        <dbReference type="Google" id="ProtNLM"/>
    </source>
</evidence>
<proteinExistence type="predicted"/>
<dbReference type="AlphaFoldDB" id="A0A9W6FRZ0"/>
<organism evidence="2 3">
    <name type="scientific">Desulforhabdus amnigena</name>
    <dbReference type="NCBI Taxonomy" id="40218"/>
    <lineage>
        <taxon>Bacteria</taxon>
        <taxon>Pseudomonadati</taxon>
        <taxon>Thermodesulfobacteriota</taxon>
        <taxon>Syntrophobacteria</taxon>
        <taxon>Syntrophobacterales</taxon>
        <taxon>Syntrophobacteraceae</taxon>
        <taxon>Desulforhabdus</taxon>
    </lineage>
</organism>
<dbReference type="EMBL" id="BSDR01000001">
    <property type="protein sequence ID" value="GLI34037.1"/>
    <property type="molecule type" value="Genomic_DNA"/>
</dbReference>